<dbReference type="RefSeq" id="WP_185990178.1">
    <property type="nucleotide sequence ID" value="NZ_JACCAE010000001.1"/>
</dbReference>
<comment type="caution">
    <text evidence="2">The sequence shown here is derived from an EMBL/GenBank/DDBJ whole genome shotgun (WGS) entry which is preliminary data.</text>
</comment>
<keyword evidence="3" id="KW-1185">Reference proteome</keyword>
<feature type="domain" description="Hemerythrin-like" evidence="1">
    <location>
        <begin position="13"/>
        <end position="123"/>
    </location>
</feature>
<dbReference type="InterPro" id="IPR012312">
    <property type="entry name" value="Hemerythrin-like"/>
</dbReference>
<evidence type="ECO:0000313" key="2">
    <source>
        <dbReference type="EMBL" id="NYF97217.1"/>
    </source>
</evidence>
<sequence length="185" mass="20647">MSQYTIPRPDGGDIVDLITEDHRLLEDLMRALRDETADRAAARSAFAEVLVAHSTAEEEAVYPRLRKKDVIEEDEEDEGEEEHAATNECLLELLRTDVSATKDFEDAIEKVAQILNHHINEEEITILNPANTDTPQDVREQLGAAWTARRNELLGQGCASVEQVQGLVTRAYDDGLLPNDDQPEG</sequence>
<dbReference type="PANTHER" id="PTHR35585:SF1">
    <property type="entry name" value="HHE DOMAIN PROTEIN (AFU_ORTHOLOGUE AFUA_4G00730)"/>
    <property type="match status" value="1"/>
</dbReference>
<dbReference type="EMBL" id="JACCAE010000001">
    <property type="protein sequence ID" value="NYF97217.1"/>
    <property type="molecule type" value="Genomic_DNA"/>
</dbReference>
<dbReference type="PANTHER" id="PTHR35585">
    <property type="entry name" value="HHE DOMAIN PROTEIN (AFU_ORTHOLOGUE AFUA_4G00730)"/>
    <property type="match status" value="1"/>
</dbReference>
<dbReference type="Gene3D" id="1.20.120.520">
    <property type="entry name" value="nmb1532 protein domain like"/>
    <property type="match status" value="1"/>
</dbReference>
<evidence type="ECO:0000259" key="1">
    <source>
        <dbReference type="Pfam" id="PF01814"/>
    </source>
</evidence>
<accession>A0A852VJD1</accession>
<name>A0A852VJD1_9MICO</name>
<proteinExistence type="predicted"/>
<reference evidence="2 3" key="1">
    <citation type="submission" date="2020-07" db="EMBL/GenBank/DDBJ databases">
        <title>Sequencing the genomes of 1000 actinobacteria strains.</title>
        <authorList>
            <person name="Klenk H.-P."/>
        </authorList>
    </citation>
    <scope>NUCLEOTIDE SEQUENCE [LARGE SCALE GENOMIC DNA]</scope>
    <source>
        <strain evidence="2 3">DSM 26154</strain>
    </source>
</reference>
<dbReference type="Pfam" id="PF01814">
    <property type="entry name" value="Hemerythrin"/>
    <property type="match status" value="1"/>
</dbReference>
<dbReference type="AlphaFoldDB" id="A0A852VJD1"/>
<gene>
    <name evidence="2" type="ORF">BJY20_000609</name>
</gene>
<protein>
    <submittedName>
        <fullName evidence="2">Hemerythrin superfamily protein</fullName>
    </submittedName>
</protein>
<dbReference type="Proteomes" id="UP000554054">
    <property type="component" value="Unassembled WGS sequence"/>
</dbReference>
<evidence type="ECO:0000313" key="3">
    <source>
        <dbReference type="Proteomes" id="UP000554054"/>
    </source>
</evidence>
<organism evidence="2 3">
    <name type="scientific">Janibacter cremeus</name>
    <dbReference type="NCBI Taxonomy" id="1285192"/>
    <lineage>
        <taxon>Bacteria</taxon>
        <taxon>Bacillati</taxon>
        <taxon>Actinomycetota</taxon>
        <taxon>Actinomycetes</taxon>
        <taxon>Micrococcales</taxon>
        <taxon>Intrasporangiaceae</taxon>
        <taxon>Janibacter</taxon>
    </lineage>
</organism>